<dbReference type="AlphaFoldDB" id="A0A074JLM9"/>
<dbReference type="Proteomes" id="UP000027471">
    <property type="component" value="Unassembled WGS sequence"/>
</dbReference>
<protein>
    <submittedName>
        <fullName evidence="1">Uncharacterized protein</fullName>
    </submittedName>
</protein>
<gene>
    <name evidence="1" type="ORF">DT23_17575</name>
</gene>
<proteinExistence type="predicted"/>
<accession>A0A074JLM9</accession>
<evidence type="ECO:0000313" key="2">
    <source>
        <dbReference type="Proteomes" id="UP000027471"/>
    </source>
</evidence>
<organism evidence="1 2">
    <name type="scientific">Thioclava indica</name>
    <dbReference type="NCBI Taxonomy" id="1353528"/>
    <lineage>
        <taxon>Bacteria</taxon>
        <taxon>Pseudomonadati</taxon>
        <taxon>Pseudomonadota</taxon>
        <taxon>Alphaproteobacteria</taxon>
        <taxon>Rhodobacterales</taxon>
        <taxon>Paracoccaceae</taxon>
        <taxon>Thioclava</taxon>
    </lineage>
</organism>
<name>A0A074JLM9_9RHOB</name>
<evidence type="ECO:0000313" key="1">
    <source>
        <dbReference type="EMBL" id="KEO56790.1"/>
    </source>
</evidence>
<keyword evidence="2" id="KW-1185">Reference proteome</keyword>
<comment type="caution">
    <text evidence="1">The sequence shown here is derived from an EMBL/GenBank/DDBJ whole genome shotgun (WGS) entry which is preliminary data.</text>
</comment>
<sequence length="54" mass="6224">MYTVKHMALLMHDQIMPAEVAQRHRDMNMIASCILVTPRNPGRAIRDHAKLFHG</sequence>
<reference evidence="1 2" key="1">
    <citation type="journal article" date="2015" name="Antonie Van Leeuwenhoek">
        <title>Thioclava indica sp. nov., isolated from surface seawater of the Indian Ocean.</title>
        <authorList>
            <person name="Liu Y."/>
            <person name="Lai Q."/>
            <person name="Du J."/>
            <person name="Xu H."/>
            <person name="Jiang L."/>
            <person name="Shao Z."/>
        </authorList>
    </citation>
    <scope>NUCLEOTIDE SEQUENCE [LARGE SCALE GENOMIC DNA]</scope>
    <source>
        <strain evidence="1 2">DT23-4</strain>
    </source>
</reference>
<dbReference type="EMBL" id="AUNB01000047">
    <property type="protein sequence ID" value="KEO56790.1"/>
    <property type="molecule type" value="Genomic_DNA"/>
</dbReference>